<accession>A0AAN6VEU0</accession>
<evidence type="ECO:0000313" key="3">
    <source>
        <dbReference type="EMBL" id="KAK4149546.1"/>
    </source>
</evidence>
<dbReference type="InterPro" id="IPR052895">
    <property type="entry name" value="HetReg/Transcr_Mod"/>
</dbReference>
<feature type="region of interest" description="Disordered" evidence="1">
    <location>
        <begin position="121"/>
        <end position="145"/>
    </location>
</feature>
<keyword evidence="4" id="KW-1185">Reference proteome</keyword>
<proteinExistence type="predicted"/>
<dbReference type="PANTHER" id="PTHR24148">
    <property type="entry name" value="ANKYRIN REPEAT DOMAIN-CONTAINING PROTEIN 39 HOMOLOG-RELATED"/>
    <property type="match status" value="1"/>
</dbReference>
<organism evidence="3 4">
    <name type="scientific">Chaetomidium leptoderma</name>
    <dbReference type="NCBI Taxonomy" id="669021"/>
    <lineage>
        <taxon>Eukaryota</taxon>
        <taxon>Fungi</taxon>
        <taxon>Dikarya</taxon>
        <taxon>Ascomycota</taxon>
        <taxon>Pezizomycotina</taxon>
        <taxon>Sordariomycetes</taxon>
        <taxon>Sordariomycetidae</taxon>
        <taxon>Sordariales</taxon>
        <taxon>Chaetomiaceae</taxon>
        <taxon>Chaetomidium</taxon>
    </lineage>
</organism>
<name>A0AAN6VEU0_9PEZI</name>
<dbReference type="Proteomes" id="UP001302745">
    <property type="component" value="Unassembled WGS sequence"/>
</dbReference>
<dbReference type="InterPro" id="IPR010730">
    <property type="entry name" value="HET"/>
</dbReference>
<evidence type="ECO:0000256" key="1">
    <source>
        <dbReference type="SAM" id="MobiDB-lite"/>
    </source>
</evidence>
<reference evidence="3" key="1">
    <citation type="journal article" date="2023" name="Mol. Phylogenet. Evol.">
        <title>Genome-scale phylogeny and comparative genomics of the fungal order Sordariales.</title>
        <authorList>
            <person name="Hensen N."/>
            <person name="Bonometti L."/>
            <person name="Westerberg I."/>
            <person name="Brannstrom I.O."/>
            <person name="Guillou S."/>
            <person name="Cros-Aarteil S."/>
            <person name="Calhoun S."/>
            <person name="Haridas S."/>
            <person name="Kuo A."/>
            <person name="Mondo S."/>
            <person name="Pangilinan J."/>
            <person name="Riley R."/>
            <person name="LaButti K."/>
            <person name="Andreopoulos B."/>
            <person name="Lipzen A."/>
            <person name="Chen C."/>
            <person name="Yan M."/>
            <person name="Daum C."/>
            <person name="Ng V."/>
            <person name="Clum A."/>
            <person name="Steindorff A."/>
            <person name="Ohm R.A."/>
            <person name="Martin F."/>
            <person name="Silar P."/>
            <person name="Natvig D.O."/>
            <person name="Lalanne C."/>
            <person name="Gautier V."/>
            <person name="Ament-Velasquez S.L."/>
            <person name="Kruys A."/>
            <person name="Hutchinson M.I."/>
            <person name="Powell A.J."/>
            <person name="Barry K."/>
            <person name="Miller A.N."/>
            <person name="Grigoriev I.V."/>
            <person name="Debuchy R."/>
            <person name="Gladieux P."/>
            <person name="Hiltunen Thoren M."/>
            <person name="Johannesson H."/>
        </authorList>
    </citation>
    <scope>NUCLEOTIDE SEQUENCE</scope>
    <source>
        <strain evidence="3">CBS 538.74</strain>
    </source>
</reference>
<gene>
    <name evidence="3" type="ORF">C8A00DRAFT_46857</name>
</gene>
<sequence length="724" mass="80965">MYEPLDPIRREVRLLQLIGGSDDGPIQCSLRTVSLDETDLEFATLSYVWGDESITRDVLVEGHPRAVTANLESALRNFWRYFTENGVSISIRCDLVSSIVDEPNGVTGLRRYLSSEDCDLHHESDADEGTDSEDERGADGTSNKPSVKDRLFVRRIIAAGHRARVGGGYLPIWVDALCINQGDPAEKNKQIHMMQEIFTKAGCVFSWLGPSGHNNLDLALSAIRKLAVRVRDGYSISQLNQDYPELCAMHSDLPPFNKYWQAISNFAEAEYFERSWIFQELWAAADSDETIFLCGDEHLPMGSLTRYRAWADSLLTQRSDDTPLFGRFIPIFPLITQIYGMKAGRENAVGATRLFLDIVRRSRCKNPRDKVFALFRIFRMGLTPDYTMPVADVYAAWASDSSQDLPLGSLIFYSGIGLYPRTLGTHNLASWQPDFERLGDQTSWCDAVYAYRHSDAGTPAKYKPTISPTRYLTCFGVQVTKVGKVASQAGKKIVDYTNVTRGMIMDYALNSTSMILLLKYLVDNKGRFWTHAYHERGSPLHALVETVNECTHGGDPPTLGLLGDTLREFTPYNLFMKALTVRDGPSNFTVDELKFLGFQSEEKLWECLAGMSSNPKDDDGFNPATEPSEGQENALLGFVSRLLNFSFNKNLFHTVDGRVGGGPPGTETHDLVYLIHGCSLPVLLREVEGKLRHVGVCYIPGLSGVDVFRILKESESDVRELSLV</sequence>
<evidence type="ECO:0000313" key="4">
    <source>
        <dbReference type="Proteomes" id="UP001302745"/>
    </source>
</evidence>
<dbReference type="PANTHER" id="PTHR24148:SF64">
    <property type="entry name" value="HETEROKARYON INCOMPATIBILITY DOMAIN-CONTAINING PROTEIN"/>
    <property type="match status" value="1"/>
</dbReference>
<dbReference type="Pfam" id="PF06985">
    <property type="entry name" value="HET"/>
    <property type="match status" value="1"/>
</dbReference>
<reference evidence="3" key="2">
    <citation type="submission" date="2023-05" db="EMBL/GenBank/DDBJ databases">
        <authorList>
            <consortium name="Lawrence Berkeley National Laboratory"/>
            <person name="Steindorff A."/>
            <person name="Hensen N."/>
            <person name="Bonometti L."/>
            <person name="Westerberg I."/>
            <person name="Brannstrom I.O."/>
            <person name="Guillou S."/>
            <person name="Cros-Aarteil S."/>
            <person name="Calhoun S."/>
            <person name="Haridas S."/>
            <person name="Kuo A."/>
            <person name="Mondo S."/>
            <person name="Pangilinan J."/>
            <person name="Riley R."/>
            <person name="Labutti K."/>
            <person name="Andreopoulos B."/>
            <person name="Lipzen A."/>
            <person name="Chen C."/>
            <person name="Yanf M."/>
            <person name="Daum C."/>
            <person name="Ng V."/>
            <person name="Clum A."/>
            <person name="Ohm R."/>
            <person name="Martin F."/>
            <person name="Silar P."/>
            <person name="Natvig D."/>
            <person name="Lalanne C."/>
            <person name="Gautier V."/>
            <person name="Ament-Velasquez S.L."/>
            <person name="Kruys A."/>
            <person name="Hutchinson M.I."/>
            <person name="Powell A.J."/>
            <person name="Barry K."/>
            <person name="Miller A.N."/>
            <person name="Grigoriev I.V."/>
            <person name="Debuchy R."/>
            <person name="Gladieux P."/>
            <person name="Thoren M.H."/>
            <person name="Johannesson H."/>
        </authorList>
    </citation>
    <scope>NUCLEOTIDE SEQUENCE</scope>
    <source>
        <strain evidence="3">CBS 538.74</strain>
    </source>
</reference>
<feature type="compositionally biased region" description="Acidic residues" evidence="1">
    <location>
        <begin position="125"/>
        <end position="136"/>
    </location>
</feature>
<feature type="domain" description="Heterokaryon incompatibility" evidence="2">
    <location>
        <begin position="167"/>
        <end position="280"/>
    </location>
</feature>
<dbReference type="AlphaFoldDB" id="A0AAN6VEU0"/>
<protein>
    <submittedName>
        <fullName evidence="3">Heterokaryon incompatibility protein-domain-containing protein</fullName>
    </submittedName>
</protein>
<comment type="caution">
    <text evidence="3">The sequence shown here is derived from an EMBL/GenBank/DDBJ whole genome shotgun (WGS) entry which is preliminary data.</text>
</comment>
<dbReference type="EMBL" id="MU857148">
    <property type="protein sequence ID" value="KAK4149546.1"/>
    <property type="molecule type" value="Genomic_DNA"/>
</dbReference>
<evidence type="ECO:0000259" key="2">
    <source>
        <dbReference type="Pfam" id="PF06985"/>
    </source>
</evidence>